<name>A0A1Q9C2V6_SYMMI</name>
<proteinExistence type="predicted"/>
<dbReference type="AlphaFoldDB" id="A0A1Q9C2V6"/>
<feature type="signal peptide" evidence="1">
    <location>
        <begin position="1"/>
        <end position="29"/>
    </location>
</feature>
<gene>
    <name evidence="2" type="ORF">AK812_SmicGene42710</name>
</gene>
<keyword evidence="1" id="KW-0732">Signal</keyword>
<dbReference type="EMBL" id="LSRX01001808">
    <property type="protein sequence ID" value="OLP77248.1"/>
    <property type="molecule type" value="Genomic_DNA"/>
</dbReference>
<sequence length="425" mass="48081">MITDACCQKKLAWANRLILTVALLPAGHADRSQERKKALCQVTRDSVQLFPPTFPWPFTPPMITDACCQKRSQQEPEARAAEQPPEQPGSLELLLQWNTFILFICRLEAKPNRFRLPPRQATVYENIMVGKKRGSEVTAAENRGCGYSVPLKVAFGQSELNVFQLPPHQATVYESTSRFQLPTAATPSHGLRVYEHIMVTPRHPHSRHPRLNKDLMSDWQETAHDDNCASTPCGTRGIDGCPRCKLKAVQEHLRLPFAKESCMCIEGRFQLPPRQATVYESTSISWLPFAKESCMCIEGRFQLPPRQATVYESTSISWLPFAKESCMCIEGRFQLPPRQATVYESTSISWLPFAKESCMCIEGRFQLPPRQATVYESTSISWRAASYEWSLVNTVQDLAVLLNCGFGTARRYTFQCSYEAEDLGS</sequence>
<dbReference type="Proteomes" id="UP000186817">
    <property type="component" value="Unassembled WGS sequence"/>
</dbReference>
<reference evidence="2 3" key="1">
    <citation type="submission" date="2016-02" db="EMBL/GenBank/DDBJ databases">
        <title>Genome analysis of coral dinoflagellate symbionts highlights evolutionary adaptations to a symbiotic lifestyle.</title>
        <authorList>
            <person name="Aranda M."/>
            <person name="Li Y."/>
            <person name="Liew Y.J."/>
            <person name="Baumgarten S."/>
            <person name="Simakov O."/>
            <person name="Wilson M."/>
            <person name="Piel J."/>
            <person name="Ashoor H."/>
            <person name="Bougouffa S."/>
            <person name="Bajic V.B."/>
            <person name="Ryu T."/>
            <person name="Ravasi T."/>
            <person name="Bayer T."/>
            <person name="Micklem G."/>
            <person name="Kim H."/>
            <person name="Bhak J."/>
            <person name="Lajeunesse T.C."/>
            <person name="Voolstra C.R."/>
        </authorList>
    </citation>
    <scope>NUCLEOTIDE SEQUENCE [LARGE SCALE GENOMIC DNA]</scope>
    <source>
        <strain evidence="2 3">CCMP2467</strain>
    </source>
</reference>
<evidence type="ECO:0000256" key="1">
    <source>
        <dbReference type="SAM" id="SignalP"/>
    </source>
</evidence>
<organism evidence="2 3">
    <name type="scientific">Symbiodinium microadriaticum</name>
    <name type="common">Dinoflagellate</name>
    <name type="synonym">Zooxanthella microadriatica</name>
    <dbReference type="NCBI Taxonomy" id="2951"/>
    <lineage>
        <taxon>Eukaryota</taxon>
        <taxon>Sar</taxon>
        <taxon>Alveolata</taxon>
        <taxon>Dinophyceae</taxon>
        <taxon>Suessiales</taxon>
        <taxon>Symbiodiniaceae</taxon>
        <taxon>Symbiodinium</taxon>
    </lineage>
</organism>
<comment type="caution">
    <text evidence="2">The sequence shown here is derived from an EMBL/GenBank/DDBJ whole genome shotgun (WGS) entry which is preliminary data.</text>
</comment>
<evidence type="ECO:0000313" key="2">
    <source>
        <dbReference type="EMBL" id="OLP77248.1"/>
    </source>
</evidence>
<feature type="chain" id="PRO_5012503135" evidence="1">
    <location>
        <begin position="30"/>
        <end position="425"/>
    </location>
</feature>
<keyword evidence="3" id="KW-1185">Reference proteome</keyword>
<accession>A0A1Q9C2V6</accession>
<protein>
    <submittedName>
        <fullName evidence="2">Uncharacterized protein</fullName>
    </submittedName>
</protein>
<evidence type="ECO:0000313" key="3">
    <source>
        <dbReference type="Proteomes" id="UP000186817"/>
    </source>
</evidence>